<evidence type="ECO:0000313" key="2">
    <source>
        <dbReference type="Proteomes" id="UP000287651"/>
    </source>
</evidence>
<organism evidence="1 2">
    <name type="scientific">Ensete ventricosum</name>
    <name type="common">Abyssinian banana</name>
    <name type="synonym">Musa ensete</name>
    <dbReference type="NCBI Taxonomy" id="4639"/>
    <lineage>
        <taxon>Eukaryota</taxon>
        <taxon>Viridiplantae</taxon>
        <taxon>Streptophyta</taxon>
        <taxon>Embryophyta</taxon>
        <taxon>Tracheophyta</taxon>
        <taxon>Spermatophyta</taxon>
        <taxon>Magnoliopsida</taxon>
        <taxon>Liliopsida</taxon>
        <taxon>Zingiberales</taxon>
        <taxon>Musaceae</taxon>
        <taxon>Ensete</taxon>
    </lineage>
</organism>
<dbReference type="AlphaFoldDB" id="A0A426Y9B3"/>
<dbReference type="Gene3D" id="1.20.1110.10">
    <property type="entry name" value="Calcium-transporting ATPase, transmembrane domain"/>
    <property type="match status" value="1"/>
</dbReference>
<sequence>MTLSLSVLVATEMFNSLNALSEDNSLLQMPPWRNPWLLLAMLVSFGLHFIILYVPFLANIFGIVPLGPNDWLLVVLVSVPVVLIDEVLKYAGRKRWWRIHKQKMA</sequence>
<accession>A0A426Y9B3</accession>
<name>A0A426Y9B3_ENSVE</name>
<evidence type="ECO:0000313" key="1">
    <source>
        <dbReference type="EMBL" id="RRT48319.1"/>
    </source>
</evidence>
<dbReference type="InterPro" id="IPR006068">
    <property type="entry name" value="ATPase_P-typ_cation-transptr_C"/>
</dbReference>
<dbReference type="EMBL" id="AMZH03014030">
    <property type="protein sequence ID" value="RRT48319.1"/>
    <property type="molecule type" value="Genomic_DNA"/>
</dbReference>
<proteinExistence type="predicted"/>
<dbReference type="InterPro" id="IPR023298">
    <property type="entry name" value="ATPase_P-typ_TM_dom_sf"/>
</dbReference>
<comment type="caution">
    <text evidence="1">The sequence shown here is derived from an EMBL/GenBank/DDBJ whole genome shotgun (WGS) entry which is preliminary data.</text>
</comment>
<dbReference type="Proteomes" id="UP000287651">
    <property type="component" value="Unassembled WGS sequence"/>
</dbReference>
<gene>
    <name evidence="1" type="ORF">B296_00049704</name>
</gene>
<protein>
    <submittedName>
        <fullName evidence="1">Uncharacterized protein</fullName>
    </submittedName>
</protein>
<dbReference type="Pfam" id="PF00689">
    <property type="entry name" value="Cation_ATPase_C"/>
    <property type="match status" value="1"/>
</dbReference>
<reference evidence="1 2" key="1">
    <citation type="journal article" date="2014" name="Agronomy (Basel)">
        <title>A Draft Genome Sequence for Ensete ventricosum, the Drought-Tolerant Tree Against Hunger.</title>
        <authorList>
            <person name="Harrison J."/>
            <person name="Moore K.A."/>
            <person name="Paszkiewicz K."/>
            <person name="Jones T."/>
            <person name="Grant M."/>
            <person name="Ambacheew D."/>
            <person name="Muzemil S."/>
            <person name="Studholme D.J."/>
        </authorList>
    </citation>
    <scope>NUCLEOTIDE SEQUENCE [LARGE SCALE GENOMIC DNA]</scope>
</reference>
<dbReference type="SUPFAM" id="SSF81665">
    <property type="entry name" value="Calcium ATPase, transmembrane domain M"/>
    <property type="match status" value="1"/>
</dbReference>